<feature type="non-terminal residue" evidence="1">
    <location>
        <position position="1"/>
    </location>
</feature>
<dbReference type="EMBL" id="LXQA010414806">
    <property type="protein sequence ID" value="MCI50328.1"/>
    <property type="molecule type" value="Genomic_DNA"/>
</dbReference>
<accession>A0A392SN56</accession>
<evidence type="ECO:0000313" key="1">
    <source>
        <dbReference type="EMBL" id="MCI50328.1"/>
    </source>
</evidence>
<sequence length="89" mass="9544">EEVLVRPSLFGLSTGVFDHTVWVHDQNLHVSSYGYFSPRLGSSAGTHFVVADKVVVDTEESPMVTVSEALSRPVAGSMGGRLLPLIGFV</sequence>
<reference evidence="1 2" key="1">
    <citation type="journal article" date="2018" name="Front. Plant Sci.">
        <title>Red Clover (Trifolium pratense) and Zigzag Clover (T. medium) - A Picture of Genomic Similarities and Differences.</title>
        <authorList>
            <person name="Dluhosova J."/>
            <person name="Istvanek J."/>
            <person name="Nedelnik J."/>
            <person name="Repkova J."/>
        </authorList>
    </citation>
    <scope>NUCLEOTIDE SEQUENCE [LARGE SCALE GENOMIC DNA]</scope>
    <source>
        <strain evidence="2">cv. 10/8</strain>
        <tissue evidence="1">Leaf</tissue>
    </source>
</reference>
<dbReference type="AlphaFoldDB" id="A0A392SN56"/>
<protein>
    <submittedName>
        <fullName evidence="1">Uncharacterized protein</fullName>
    </submittedName>
</protein>
<dbReference type="Proteomes" id="UP000265520">
    <property type="component" value="Unassembled WGS sequence"/>
</dbReference>
<organism evidence="1 2">
    <name type="scientific">Trifolium medium</name>
    <dbReference type="NCBI Taxonomy" id="97028"/>
    <lineage>
        <taxon>Eukaryota</taxon>
        <taxon>Viridiplantae</taxon>
        <taxon>Streptophyta</taxon>
        <taxon>Embryophyta</taxon>
        <taxon>Tracheophyta</taxon>
        <taxon>Spermatophyta</taxon>
        <taxon>Magnoliopsida</taxon>
        <taxon>eudicotyledons</taxon>
        <taxon>Gunneridae</taxon>
        <taxon>Pentapetalae</taxon>
        <taxon>rosids</taxon>
        <taxon>fabids</taxon>
        <taxon>Fabales</taxon>
        <taxon>Fabaceae</taxon>
        <taxon>Papilionoideae</taxon>
        <taxon>50 kb inversion clade</taxon>
        <taxon>NPAAA clade</taxon>
        <taxon>Hologalegina</taxon>
        <taxon>IRL clade</taxon>
        <taxon>Trifolieae</taxon>
        <taxon>Trifolium</taxon>
    </lineage>
</organism>
<evidence type="ECO:0000313" key="2">
    <source>
        <dbReference type="Proteomes" id="UP000265520"/>
    </source>
</evidence>
<proteinExistence type="predicted"/>
<name>A0A392SN56_9FABA</name>
<comment type="caution">
    <text evidence="1">The sequence shown here is derived from an EMBL/GenBank/DDBJ whole genome shotgun (WGS) entry which is preliminary data.</text>
</comment>
<keyword evidence="2" id="KW-1185">Reference proteome</keyword>